<name>A0A1L7CU02_9CORY</name>
<gene>
    <name evidence="2" type="ORF">CFRA_08825</name>
</gene>
<evidence type="ECO:0000313" key="2">
    <source>
        <dbReference type="EMBL" id="APT89334.1"/>
    </source>
</evidence>
<sequence length="86" mass="9138">MSKLFLGVKTLFFFFLAAFLLLGAVIVLGQLVGVFFGSGSVVVGLSEGLGPWAFAASTLCALCAFGLKYQPEHRRLRGPGDVDPED</sequence>
<protein>
    <submittedName>
        <fullName evidence="2">Uncharacterized protein</fullName>
    </submittedName>
</protein>
<dbReference type="KEGG" id="cfk:CFRA_08825"/>
<feature type="transmembrane region" description="Helical" evidence="1">
    <location>
        <begin position="49"/>
        <end position="67"/>
    </location>
</feature>
<accession>A0A1L7CU02</accession>
<dbReference type="AlphaFoldDB" id="A0A1L7CU02"/>
<organism evidence="2 3">
    <name type="scientific">Corynebacterium frankenforstense DSM 45800</name>
    <dbReference type="NCBI Taxonomy" id="1437875"/>
    <lineage>
        <taxon>Bacteria</taxon>
        <taxon>Bacillati</taxon>
        <taxon>Actinomycetota</taxon>
        <taxon>Actinomycetes</taxon>
        <taxon>Mycobacteriales</taxon>
        <taxon>Corynebacteriaceae</taxon>
        <taxon>Corynebacterium</taxon>
    </lineage>
</organism>
<dbReference type="Proteomes" id="UP000185434">
    <property type="component" value="Chromosome"/>
</dbReference>
<keyword evidence="1" id="KW-0472">Membrane</keyword>
<dbReference type="RefSeq" id="WP_075664324.1">
    <property type="nucleotide sequence ID" value="NZ_CP009247.1"/>
</dbReference>
<keyword evidence="3" id="KW-1185">Reference proteome</keyword>
<evidence type="ECO:0000313" key="3">
    <source>
        <dbReference type="Proteomes" id="UP000185434"/>
    </source>
</evidence>
<evidence type="ECO:0000256" key="1">
    <source>
        <dbReference type="SAM" id="Phobius"/>
    </source>
</evidence>
<keyword evidence="1" id="KW-0812">Transmembrane</keyword>
<keyword evidence="1" id="KW-1133">Transmembrane helix</keyword>
<feature type="transmembrane region" description="Helical" evidence="1">
    <location>
        <begin position="12"/>
        <end position="37"/>
    </location>
</feature>
<dbReference type="EMBL" id="CP009247">
    <property type="protein sequence ID" value="APT89334.1"/>
    <property type="molecule type" value="Genomic_DNA"/>
</dbReference>
<reference evidence="2 3" key="1">
    <citation type="submission" date="2014-08" db="EMBL/GenBank/DDBJ databases">
        <title>Complete genome sequence of Corynebacterium frankenforstense ST18(T) (=DSM 45800(T)), isolated from raw cow milk.</title>
        <authorList>
            <person name="Ruckert C."/>
            <person name="Albersmeier A."/>
            <person name="Winkler A."/>
            <person name="Lipski A."/>
            <person name="Kalinowski J."/>
        </authorList>
    </citation>
    <scope>NUCLEOTIDE SEQUENCE [LARGE SCALE GENOMIC DNA]</scope>
    <source>
        <strain evidence="2 3">ST18</strain>
    </source>
</reference>
<dbReference type="OrthoDB" id="4426814at2"/>
<proteinExistence type="predicted"/>